<comment type="caution">
    <text evidence="1">The sequence shown here is derived from an EMBL/GenBank/DDBJ whole genome shotgun (WGS) entry which is preliminary data.</text>
</comment>
<dbReference type="EMBL" id="CAJOBJ010104909">
    <property type="protein sequence ID" value="CAF4604604.1"/>
    <property type="molecule type" value="Genomic_DNA"/>
</dbReference>
<dbReference type="Proteomes" id="UP000681720">
    <property type="component" value="Unassembled WGS sequence"/>
</dbReference>
<organism evidence="1 4">
    <name type="scientific">Rotaria magnacalcarata</name>
    <dbReference type="NCBI Taxonomy" id="392030"/>
    <lineage>
        <taxon>Eukaryota</taxon>
        <taxon>Metazoa</taxon>
        <taxon>Spiralia</taxon>
        <taxon>Gnathifera</taxon>
        <taxon>Rotifera</taxon>
        <taxon>Eurotatoria</taxon>
        <taxon>Bdelloidea</taxon>
        <taxon>Philodinida</taxon>
        <taxon>Philodinidae</taxon>
        <taxon>Rotaria</taxon>
    </lineage>
</organism>
<reference evidence="1" key="1">
    <citation type="submission" date="2021-02" db="EMBL/GenBank/DDBJ databases">
        <authorList>
            <person name="Nowell W R."/>
        </authorList>
    </citation>
    <scope>NUCLEOTIDE SEQUENCE</scope>
</reference>
<evidence type="ECO:0000313" key="4">
    <source>
        <dbReference type="Proteomes" id="UP000681720"/>
    </source>
</evidence>
<dbReference type="EMBL" id="CAJOBH010111283">
    <property type="protein sequence ID" value="CAF4662461.1"/>
    <property type="molecule type" value="Genomic_DNA"/>
</dbReference>
<feature type="non-terminal residue" evidence="1">
    <location>
        <position position="1"/>
    </location>
</feature>
<evidence type="ECO:0000313" key="2">
    <source>
        <dbReference type="EMBL" id="CAF4662461.1"/>
    </source>
</evidence>
<evidence type="ECO:0000313" key="1">
    <source>
        <dbReference type="EMBL" id="CAF4604604.1"/>
    </source>
</evidence>
<sequence>TEQDQKDIIATLAEATTQALSEAETSKQPSITIDQEKVMPDSSEIDLENESINKKRQRQRSLVLNPGKKFCSCQFHIYI</sequence>
<accession>A0A8S2Z669</accession>
<dbReference type="Proteomes" id="UP000681967">
    <property type="component" value="Unassembled WGS sequence"/>
</dbReference>
<name>A0A8S2Z669_9BILA</name>
<gene>
    <name evidence="2" type="ORF">BYL167_LOCUS42645</name>
    <name evidence="3" type="ORF">BYL167_LOCUS43419</name>
    <name evidence="1" type="ORF">GIL414_LOCUS39079</name>
</gene>
<dbReference type="AlphaFoldDB" id="A0A8S2Z669"/>
<proteinExistence type="predicted"/>
<dbReference type="EMBL" id="CAJOBH010115444">
    <property type="protein sequence ID" value="CAF4683394.1"/>
    <property type="molecule type" value="Genomic_DNA"/>
</dbReference>
<protein>
    <submittedName>
        <fullName evidence="1">Uncharacterized protein</fullName>
    </submittedName>
</protein>
<evidence type="ECO:0000313" key="3">
    <source>
        <dbReference type="EMBL" id="CAF4683394.1"/>
    </source>
</evidence>